<reference evidence="4" key="1">
    <citation type="journal article" date="2015" name="Nature">
        <title>Complex archaea that bridge the gap between prokaryotes and eukaryotes.</title>
        <authorList>
            <person name="Spang A."/>
            <person name="Saw J.H."/>
            <person name="Jorgensen S.L."/>
            <person name="Zaremba-Niedzwiedzka K."/>
            <person name="Martijn J."/>
            <person name="Lind A.E."/>
            <person name="van Eijk R."/>
            <person name="Schleper C."/>
            <person name="Guy L."/>
            <person name="Ettema T.J."/>
        </authorList>
    </citation>
    <scope>NUCLEOTIDE SEQUENCE</scope>
</reference>
<sequence length="107" mass="12145">MASNGFKFENSTDEDGNPTGGFVDGMGIYIRWQDGPLNRGKDRLEPNGALVEDVIKAAKFRIEHYNESKFKGRENSMAITKLDEALLWLDKRMKDRERRGVAGTHEV</sequence>
<dbReference type="Pfam" id="PF24729">
    <property type="entry name" value="Acb2_Tad1_hairpin"/>
    <property type="match status" value="1"/>
</dbReference>
<accession>A0A0F9T149</accession>
<keyword evidence="1" id="KW-0547">Nucleotide-binding</keyword>
<gene>
    <name evidence="4" type="ORF">LCGC14_0405280</name>
</gene>
<evidence type="ECO:0000256" key="1">
    <source>
        <dbReference type="ARBA" id="ARBA00022741"/>
    </source>
</evidence>
<feature type="domain" description="Acb2/Tad1 hairpin" evidence="3">
    <location>
        <begin position="28"/>
        <end position="92"/>
    </location>
</feature>
<organism evidence="4">
    <name type="scientific">marine sediment metagenome</name>
    <dbReference type="NCBI Taxonomy" id="412755"/>
    <lineage>
        <taxon>unclassified sequences</taxon>
        <taxon>metagenomes</taxon>
        <taxon>ecological metagenomes</taxon>
    </lineage>
</organism>
<evidence type="ECO:0000256" key="2">
    <source>
        <dbReference type="SAM" id="MobiDB-lite"/>
    </source>
</evidence>
<comment type="caution">
    <text evidence="4">The sequence shown here is derived from an EMBL/GenBank/DDBJ whole genome shotgun (WGS) entry which is preliminary data.</text>
</comment>
<proteinExistence type="predicted"/>
<dbReference type="InterPro" id="IPR056098">
    <property type="entry name" value="Acb2/Tad1_hairpin"/>
</dbReference>
<evidence type="ECO:0000259" key="3">
    <source>
        <dbReference type="Pfam" id="PF24729"/>
    </source>
</evidence>
<dbReference type="EMBL" id="LAZR01000352">
    <property type="protein sequence ID" value="KKN72974.1"/>
    <property type="molecule type" value="Genomic_DNA"/>
</dbReference>
<feature type="region of interest" description="Disordered" evidence="2">
    <location>
        <begin position="1"/>
        <end position="20"/>
    </location>
</feature>
<evidence type="ECO:0000313" key="4">
    <source>
        <dbReference type="EMBL" id="KKN72974.1"/>
    </source>
</evidence>
<name>A0A0F9T149_9ZZZZ</name>
<dbReference type="AlphaFoldDB" id="A0A0F9T149"/>
<protein>
    <recommendedName>
        <fullName evidence="3">Acb2/Tad1 hairpin domain-containing protein</fullName>
    </recommendedName>
</protein>